<evidence type="ECO:0000259" key="4">
    <source>
        <dbReference type="Pfam" id="PF04151"/>
    </source>
</evidence>
<feature type="compositionally biased region" description="Low complexity" evidence="1">
    <location>
        <begin position="612"/>
        <end position="621"/>
    </location>
</feature>
<evidence type="ECO:0000256" key="1">
    <source>
        <dbReference type="SAM" id="MobiDB-lite"/>
    </source>
</evidence>
<dbReference type="EMBL" id="CP049109">
    <property type="protein sequence ID" value="QIG81129.1"/>
    <property type="molecule type" value="Genomic_DNA"/>
</dbReference>
<proteinExistence type="predicted"/>
<feature type="domain" description="Peptidase C14 caspase" evidence="3">
    <location>
        <begin position="868"/>
        <end position="1046"/>
    </location>
</feature>
<dbReference type="Gene3D" id="2.60.120.380">
    <property type="match status" value="7"/>
</dbReference>
<feature type="domain" description="Peptidase C-terminal archaeal/bacterial" evidence="4">
    <location>
        <begin position="397"/>
        <end position="463"/>
    </location>
</feature>
<dbReference type="Pfam" id="PF04151">
    <property type="entry name" value="PPC"/>
    <property type="match status" value="6"/>
</dbReference>
<dbReference type="RefSeq" id="WP_165328058.1">
    <property type="nucleotide sequence ID" value="NZ_CP049109.1"/>
</dbReference>
<dbReference type="Pfam" id="PF00656">
    <property type="entry name" value="Peptidase_C14"/>
    <property type="match status" value="1"/>
</dbReference>
<dbReference type="InterPro" id="IPR050452">
    <property type="entry name" value="Metacaspase"/>
</dbReference>
<feature type="region of interest" description="Disordered" evidence="1">
    <location>
        <begin position="606"/>
        <end position="632"/>
    </location>
</feature>
<dbReference type="GO" id="GO:0004197">
    <property type="term" value="F:cysteine-type endopeptidase activity"/>
    <property type="evidence" value="ECO:0007669"/>
    <property type="project" value="InterPro"/>
</dbReference>
<organism evidence="5 6">
    <name type="scientific">Stakelama tenebrarum</name>
    <dbReference type="NCBI Taxonomy" id="2711215"/>
    <lineage>
        <taxon>Bacteria</taxon>
        <taxon>Pseudomonadati</taxon>
        <taxon>Pseudomonadota</taxon>
        <taxon>Alphaproteobacteria</taxon>
        <taxon>Sphingomonadales</taxon>
        <taxon>Sphingomonadaceae</taxon>
        <taxon>Stakelama</taxon>
    </lineage>
</organism>
<dbReference type="PANTHER" id="PTHR48104">
    <property type="entry name" value="METACASPASE-4"/>
    <property type="match status" value="1"/>
</dbReference>
<gene>
    <name evidence="5" type="ORF">G5C33_15985</name>
</gene>
<accession>A0A6G6Y886</accession>
<dbReference type="InterPro" id="IPR011600">
    <property type="entry name" value="Pept_C14_caspase"/>
</dbReference>
<reference evidence="5 6" key="1">
    <citation type="submission" date="2020-02" db="EMBL/GenBank/DDBJ databases">
        <authorList>
            <person name="Zheng R.K."/>
            <person name="Sun C.M."/>
        </authorList>
    </citation>
    <scope>NUCLEOTIDE SEQUENCE [LARGE SCALE GENOMIC DNA]</scope>
    <source>
        <strain evidence="6">zrk23</strain>
    </source>
</reference>
<dbReference type="InterPro" id="IPR018247">
    <property type="entry name" value="EF_Hand_1_Ca_BS"/>
</dbReference>
<dbReference type="InterPro" id="IPR007280">
    <property type="entry name" value="Peptidase_C_arc/bac"/>
</dbReference>
<dbReference type="AlphaFoldDB" id="A0A6G6Y886"/>
<feature type="domain" description="Peptidase C-terminal archaeal/bacterial" evidence="4">
    <location>
        <begin position="639"/>
        <end position="707"/>
    </location>
</feature>
<dbReference type="GO" id="GO:0006508">
    <property type="term" value="P:proteolysis"/>
    <property type="evidence" value="ECO:0007669"/>
    <property type="project" value="InterPro"/>
</dbReference>
<feature type="domain" description="Peptidase C-terminal archaeal/bacterial" evidence="4">
    <location>
        <begin position="280"/>
        <end position="346"/>
    </location>
</feature>
<keyword evidence="6" id="KW-1185">Reference proteome</keyword>
<dbReference type="Proteomes" id="UP000501568">
    <property type="component" value="Chromosome"/>
</dbReference>
<sequence>MKGKRFPVWFGAIVAAMLATAQPALAQQGFSGELAPGDTQIDTGEYVDAHSFTATAGQRITVTMESDDFDTYLAVSGPGDFAEHNDDATEDSTNSALTFVAPASGEYRILATSYEGGETGRYRGTIDIGGGAVADQSARQTVTGTLSTSDAQLDNGEYFDTYPVTLRAGQRVSIAMESGEFDTYLVVIGPDTEFTRENDDAGDTTTDAALTFTAPTDGEYQIAATSFEGNQTGSYTLTIEGARLTGQAVTQAPVAPAGSGSGFVARLDATDGKLDSGEYRDVYTFSARAGQRVSARAESSDFDTYLMVRGPNDFSEENDDAAEDDRNAALDFATPEEGDYRLVVTSYEAGESGDYNLIVNGVSLDSESVALNQTVYEQTISGALERSDSRLGTGEYTDRYTITARAGQRIALSALSDDFDTYLMVRGPGDFSQDNDDAVAGERNAAMRFTAPADGEYRVIVTSYAEGTTGAYQLSVGGARIDGQGNAAPAQSGNGMTLGTPVRGTLASGDNELRSGEYVDTWELRATPGERIAVRLMSDAIDTYLIVLGTDGRIGENDDDPNGNGSSDAMLELTVPADGRVSIGATSYQPGETGGYTLVAERVGAGTGGSGSSSQNSISVGQTVRGSLGSGEAREGKYEDVYVLRGEAGQSIEIRLDSTAFDPTLAIRGGNGFSDSNDDDPAVENTRNSRLVVTLPQSGTYSLVVSSYEAQATGGYSLSVAPAQAPAGTPATSGGTDMLALGRTATGRLQNGDRQLNSGEYADAYSFAGRAGQEIEIDLNSSDFDPYLILSGPGDFHEENDDAVTESGRSTHDSRIVVTLPEDGTYYVNVTSYQAGETGAYRVGLNAGSGASGMVSNRSASGGGPRVFAVMVGIADYPGTANDLSSTDEDAIKLGETLRRSGLLNPSSVTLVDAQATRAGVRNAIASVAAQAGPEDLFLFFYSGHGNQVPTPVSAEELDGRSETILLYDGQASDNELAQWLSGVRTRMQMVVFDSCFSGGMNNLVNKPNVMGIFSSEEDLTSLVAQKYQAGGYLAYFLRNALSGEADTNHDRVLTAGELTQYLRLKFSAEGPLPASTLDNIRNYQNLTIDRGGVRVDDMVLRL</sequence>
<dbReference type="GO" id="GO:0005737">
    <property type="term" value="C:cytoplasm"/>
    <property type="evidence" value="ECO:0007669"/>
    <property type="project" value="TreeGrafter"/>
</dbReference>
<feature type="domain" description="Peptidase C-terminal archaeal/bacterial" evidence="4">
    <location>
        <begin position="762"/>
        <end position="832"/>
    </location>
</feature>
<evidence type="ECO:0008006" key="7">
    <source>
        <dbReference type="Google" id="ProtNLM"/>
    </source>
</evidence>
<feature type="domain" description="Peptidase C-terminal archaeal/bacterial" evidence="4">
    <location>
        <begin position="47"/>
        <end position="111"/>
    </location>
</feature>
<dbReference type="InterPro" id="IPR029030">
    <property type="entry name" value="Caspase-like_dom_sf"/>
</dbReference>
<feature type="chain" id="PRO_5026133461" description="Peptidase C14 caspase catalytic subunit p20" evidence="2">
    <location>
        <begin position="27"/>
        <end position="1103"/>
    </location>
</feature>
<keyword evidence="2" id="KW-0732">Signal</keyword>
<evidence type="ECO:0000313" key="6">
    <source>
        <dbReference type="Proteomes" id="UP000501568"/>
    </source>
</evidence>
<dbReference type="SUPFAM" id="SSF52129">
    <property type="entry name" value="Caspase-like"/>
    <property type="match status" value="1"/>
</dbReference>
<evidence type="ECO:0000313" key="5">
    <source>
        <dbReference type="EMBL" id="QIG81129.1"/>
    </source>
</evidence>
<feature type="domain" description="Peptidase C-terminal archaeal/bacterial" evidence="4">
    <location>
        <begin position="159"/>
        <end position="225"/>
    </location>
</feature>
<feature type="signal peptide" evidence="2">
    <location>
        <begin position="1"/>
        <end position="26"/>
    </location>
</feature>
<dbReference type="PROSITE" id="PS00018">
    <property type="entry name" value="EF_HAND_1"/>
    <property type="match status" value="1"/>
</dbReference>
<dbReference type="PANTHER" id="PTHR48104:SF30">
    <property type="entry name" value="METACASPASE-1"/>
    <property type="match status" value="1"/>
</dbReference>
<dbReference type="Gene3D" id="3.40.50.1460">
    <property type="match status" value="1"/>
</dbReference>
<evidence type="ECO:0000259" key="3">
    <source>
        <dbReference type="Pfam" id="PF00656"/>
    </source>
</evidence>
<name>A0A6G6Y886_9SPHN</name>
<evidence type="ECO:0000256" key="2">
    <source>
        <dbReference type="SAM" id="SignalP"/>
    </source>
</evidence>
<dbReference type="KEGG" id="spzr:G5C33_15985"/>
<protein>
    <recommendedName>
        <fullName evidence="7">Peptidase C14 caspase catalytic subunit p20</fullName>
    </recommendedName>
</protein>